<feature type="compositionally biased region" description="Polar residues" evidence="1">
    <location>
        <begin position="345"/>
        <end position="365"/>
    </location>
</feature>
<feature type="compositionally biased region" description="Basic and acidic residues" evidence="1">
    <location>
        <begin position="419"/>
        <end position="430"/>
    </location>
</feature>
<keyword evidence="2" id="KW-1133">Transmembrane helix</keyword>
<proteinExistence type="predicted"/>
<feature type="region of interest" description="Disordered" evidence="1">
    <location>
        <begin position="582"/>
        <end position="626"/>
    </location>
</feature>
<organism evidence="3 4">
    <name type="scientific">Clonorchis sinensis</name>
    <name type="common">Chinese liver fluke</name>
    <dbReference type="NCBI Taxonomy" id="79923"/>
    <lineage>
        <taxon>Eukaryota</taxon>
        <taxon>Metazoa</taxon>
        <taxon>Spiralia</taxon>
        <taxon>Lophotrochozoa</taxon>
        <taxon>Platyhelminthes</taxon>
        <taxon>Trematoda</taxon>
        <taxon>Digenea</taxon>
        <taxon>Opisthorchiida</taxon>
        <taxon>Opisthorchiata</taxon>
        <taxon>Opisthorchiidae</taxon>
        <taxon>Clonorchis</taxon>
    </lineage>
</organism>
<evidence type="ECO:0000313" key="3">
    <source>
        <dbReference type="EMBL" id="GAA51183.1"/>
    </source>
</evidence>
<keyword evidence="4" id="KW-1185">Reference proteome</keyword>
<evidence type="ECO:0000256" key="1">
    <source>
        <dbReference type="SAM" id="MobiDB-lite"/>
    </source>
</evidence>
<sequence>MCFEIHRSRTFTRFISIWIFMPFCVFWIVLASLVNKTSGSKQTPDESLSKSQFDAEQVAENDPDNSVWEISGLLPQRQQLTNPTEANVGFDCLENCKPLSVDFFPPKPIPMSSQSPGWPIQRVSSLPTSLYIHIVPFSRRYPGRSLLFSRVDEISRLRFAVGLSQWGDHGEQMELWLHHTMFYQIDVNRQNAFLHHSGGVAATSGLVIVPLPTDRRMRGLKSLRLIIQITNHSVTVYMGCHPKSKPIYNMNFTLLSEDKVRQKYGLKRNQTSIGDPERDRLFLLSGGPMHDDRFEGIVKDMKLFFSETGALKYCLLKQKLTAQTSKRSDQKTSDGTFRESIVGLPNQTKSQDPHLVSTTGSTEQLSGPGLDESKKAWDHTGSISAMKDHVRTKNTVKPTDNTLRPDMNLENQVNTSDSSTDKREDKKRTAVDGSKPPGQIHSQDKMSSSERDVAPSVPDRPGRPFGWQSISSEQLALDEEKKLGGEEQVESPEYHVNDGIQGAVQPDLKGDVRQPYGRQHDKQITSIGTSVLDMDHEKEHADDMVISGGNVLNKAAPAIPHEDSENARVGDKLEGDIQIYKPAMPNEENQSQTDETQMRGSQMHFPGATYVTTGQPTREDKREFDM</sequence>
<accession>G7YDZ9</accession>
<evidence type="ECO:0000256" key="2">
    <source>
        <dbReference type="SAM" id="Phobius"/>
    </source>
</evidence>
<feature type="compositionally biased region" description="Polar residues" evidence="1">
    <location>
        <begin position="393"/>
        <end position="402"/>
    </location>
</feature>
<feature type="compositionally biased region" description="Polar residues" evidence="1">
    <location>
        <begin position="409"/>
        <end position="418"/>
    </location>
</feature>
<feature type="non-terminal residue" evidence="3">
    <location>
        <position position="626"/>
    </location>
</feature>
<dbReference type="AlphaFoldDB" id="G7YDZ9"/>
<feature type="compositionally biased region" description="Polar residues" evidence="1">
    <location>
        <begin position="587"/>
        <end position="600"/>
    </location>
</feature>
<reference evidence="3" key="1">
    <citation type="journal article" date="2011" name="Genome Biol.">
        <title>The draft genome of the carcinogenic human liver fluke Clonorchis sinensis.</title>
        <authorList>
            <person name="Wang X."/>
            <person name="Chen W."/>
            <person name="Huang Y."/>
            <person name="Sun J."/>
            <person name="Men J."/>
            <person name="Liu H."/>
            <person name="Luo F."/>
            <person name="Guo L."/>
            <person name="Lv X."/>
            <person name="Deng C."/>
            <person name="Zhou C."/>
            <person name="Fan Y."/>
            <person name="Li X."/>
            <person name="Huang L."/>
            <person name="Hu Y."/>
            <person name="Liang C."/>
            <person name="Hu X."/>
            <person name="Xu J."/>
            <person name="Yu X."/>
        </authorList>
    </citation>
    <scope>NUCLEOTIDE SEQUENCE [LARGE SCALE GENOMIC DNA]</scope>
    <source>
        <strain evidence="3">Henan</strain>
    </source>
</reference>
<evidence type="ECO:0000313" key="4">
    <source>
        <dbReference type="Proteomes" id="UP000008909"/>
    </source>
</evidence>
<keyword evidence="2" id="KW-0472">Membrane</keyword>
<protein>
    <submittedName>
        <fullName evidence="3">Uncharacterized protein</fullName>
    </submittedName>
</protein>
<dbReference type="Proteomes" id="UP000008909">
    <property type="component" value="Unassembled WGS sequence"/>
</dbReference>
<feature type="compositionally biased region" description="Basic and acidic residues" evidence="1">
    <location>
        <begin position="617"/>
        <end position="626"/>
    </location>
</feature>
<reference key="2">
    <citation type="submission" date="2011-10" db="EMBL/GenBank/DDBJ databases">
        <title>The genome and transcriptome sequence of Clonorchis sinensis provide insights into the carcinogenic liver fluke.</title>
        <authorList>
            <person name="Wang X."/>
            <person name="Huang Y."/>
            <person name="Chen W."/>
            <person name="Liu H."/>
            <person name="Guo L."/>
            <person name="Chen Y."/>
            <person name="Luo F."/>
            <person name="Zhou W."/>
            <person name="Sun J."/>
            <person name="Mao Q."/>
            <person name="Liang P."/>
            <person name="Zhou C."/>
            <person name="Tian Y."/>
            <person name="Men J."/>
            <person name="Lv X."/>
            <person name="Huang L."/>
            <person name="Zhou J."/>
            <person name="Hu Y."/>
            <person name="Li R."/>
            <person name="Zhang F."/>
            <person name="Lei H."/>
            <person name="Li X."/>
            <person name="Hu X."/>
            <person name="Liang C."/>
            <person name="Xu J."/>
            <person name="Wu Z."/>
            <person name="Yu X."/>
        </authorList>
    </citation>
    <scope>NUCLEOTIDE SEQUENCE</scope>
    <source>
        <strain>Henan</strain>
    </source>
</reference>
<name>G7YDZ9_CLOSI</name>
<feature type="transmembrane region" description="Helical" evidence="2">
    <location>
        <begin position="12"/>
        <end position="34"/>
    </location>
</feature>
<dbReference type="EMBL" id="DF143122">
    <property type="protein sequence ID" value="GAA51183.1"/>
    <property type="molecule type" value="Genomic_DNA"/>
</dbReference>
<keyword evidence="2" id="KW-0812">Transmembrane</keyword>
<feature type="region of interest" description="Disordered" evidence="1">
    <location>
        <begin position="324"/>
        <end position="467"/>
    </location>
</feature>
<gene>
    <name evidence="3" type="ORF">CLF_105690</name>
</gene>
<feature type="compositionally biased region" description="Basic and acidic residues" evidence="1">
    <location>
        <begin position="442"/>
        <end position="453"/>
    </location>
</feature>